<organism evidence="3 4">
    <name type="scientific">Allomyces macrogynus (strain ATCC 38327)</name>
    <name type="common">Allomyces javanicus var. macrogynus</name>
    <dbReference type="NCBI Taxonomy" id="578462"/>
    <lineage>
        <taxon>Eukaryota</taxon>
        <taxon>Fungi</taxon>
        <taxon>Fungi incertae sedis</taxon>
        <taxon>Blastocladiomycota</taxon>
        <taxon>Blastocladiomycetes</taxon>
        <taxon>Blastocladiales</taxon>
        <taxon>Blastocladiaceae</taxon>
        <taxon>Allomyces</taxon>
    </lineage>
</organism>
<feature type="repeat" description="ANK" evidence="1">
    <location>
        <begin position="307"/>
        <end position="339"/>
    </location>
</feature>
<dbReference type="InterPro" id="IPR051569">
    <property type="entry name" value="SHANK"/>
</dbReference>
<dbReference type="PROSITE" id="PS50297">
    <property type="entry name" value="ANK_REP_REGION"/>
    <property type="match status" value="3"/>
</dbReference>
<dbReference type="GO" id="GO:0030160">
    <property type="term" value="F:synaptic receptor adaptor activity"/>
    <property type="evidence" value="ECO:0007669"/>
    <property type="project" value="TreeGrafter"/>
</dbReference>
<keyword evidence="4" id="KW-1185">Reference proteome</keyword>
<dbReference type="EMBL" id="GG745329">
    <property type="protein sequence ID" value="KNE55980.1"/>
    <property type="molecule type" value="Genomic_DNA"/>
</dbReference>
<dbReference type="SUPFAM" id="SSF48403">
    <property type="entry name" value="Ankyrin repeat"/>
    <property type="match status" value="1"/>
</dbReference>
<protein>
    <submittedName>
        <fullName evidence="3">Uncharacterized protein</fullName>
    </submittedName>
</protein>
<proteinExistence type="predicted"/>
<dbReference type="OrthoDB" id="5401212at2759"/>
<dbReference type="Proteomes" id="UP000054350">
    <property type="component" value="Unassembled WGS sequence"/>
</dbReference>
<dbReference type="Gene3D" id="1.25.40.20">
    <property type="entry name" value="Ankyrin repeat-containing domain"/>
    <property type="match status" value="1"/>
</dbReference>
<dbReference type="STRING" id="578462.A0A0L0S0S1"/>
<dbReference type="VEuPathDB" id="FungiDB:AMAG_01826"/>
<feature type="compositionally biased region" description="Pro residues" evidence="2">
    <location>
        <begin position="601"/>
        <end position="610"/>
    </location>
</feature>
<reference evidence="4" key="2">
    <citation type="submission" date="2009-11" db="EMBL/GenBank/DDBJ databases">
        <title>The Genome Sequence of Allomyces macrogynus strain ATCC 38327.</title>
        <authorList>
            <consortium name="The Broad Institute Genome Sequencing Platform"/>
            <person name="Russ C."/>
            <person name="Cuomo C."/>
            <person name="Shea T."/>
            <person name="Young S.K."/>
            <person name="Zeng Q."/>
            <person name="Koehrsen M."/>
            <person name="Haas B."/>
            <person name="Borodovsky M."/>
            <person name="Guigo R."/>
            <person name="Alvarado L."/>
            <person name="Berlin A."/>
            <person name="Borenstein D."/>
            <person name="Chen Z."/>
            <person name="Engels R."/>
            <person name="Freedman E."/>
            <person name="Gellesch M."/>
            <person name="Goldberg J."/>
            <person name="Griggs A."/>
            <person name="Gujja S."/>
            <person name="Heiman D."/>
            <person name="Hepburn T."/>
            <person name="Howarth C."/>
            <person name="Jen D."/>
            <person name="Larson L."/>
            <person name="Lewis B."/>
            <person name="Mehta T."/>
            <person name="Park D."/>
            <person name="Pearson M."/>
            <person name="Roberts A."/>
            <person name="Saif S."/>
            <person name="Shenoy N."/>
            <person name="Sisk P."/>
            <person name="Stolte C."/>
            <person name="Sykes S."/>
            <person name="Walk T."/>
            <person name="White J."/>
            <person name="Yandava C."/>
            <person name="Burger G."/>
            <person name="Gray M.W."/>
            <person name="Holland P.W.H."/>
            <person name="King N."/>
            <person name="Lang F.B.F."/>
            <person name="Roger A.J."/>
            <person name="Ruiz-Trillo I."/>
            <person name="Lander E."/>
            <person name="Nusbaum C."/>
        </authorList>
    </citation>
    <scope>NUCLEOTIDE SEQUENCE [LARGE SCALE GENOMIC DNA]</scope>
    <source>
        <strain evidence="4">ATCC 38327</strain>
    </source>
</reference>
<sequence>MRIKGLPGALGGHAESTPALNKAGAAPADDAASVTSAGSSAASRAAASVSPGAAVALTVTVSMNGMAATISGDTKIFKYQSSDRLWKIKLEVLDRCPDMVTKVKDAWNWGFMTEDPRAAAAVSARAQGKRFLNDGMTLGEYGLTGDASVTLCPRFRVTGTSEKDYAKANVKKSQKKFVDYFLTRSYDKLKERLDKGFDPNFATETNETPLSLAACADDKFLIKVLVEEGGAHVDYRTPDGKTALHLAAQSNKVVGVRSLVLTARAWVDAEETATRATSLHAAAAAGHVDVVEALLTLRANPNAVDSLGRTPLHAACSNNHASVVTWLLRYGADANAQMTSSGNSPLHACATAGAVECARELLKRGAVRDGTNRAGQTAMNMAIMGGNYKLSDMIKEFKPEEVEPYPETTPDMFADFQPPMSSDDKFLMSHATSVPVDQINPGGMQAGLHAPTTHSPSHHHYVSAPNLLASDSPALPPPPPLPFDAMPQMPPVPPGLPAAPAVQGLKLPPPPPPPTTAGFDSSNAYMPPPVPSPAGGQTARLPPPPPPLSLAASPTPPPPPPLPPHAAHGYATSTPPPRTMLSPTGTVGHRSPPGMGTFRGPAPPPPPAPAGYPVATASPPTRSGPGTVTSAHDGFHGYGLPPPPPMPAIPGSPNGSAPVWAHSPVSPGGTAPWHGMPPPPPPVVHGGGDALGFMPPHARSHSVTSLGPGAGVPPPSAGGIPDLVRVLSTMTPDQRAVVKSLLEENQRLEAENQRLRRVLGGYGINPDLGR</sequence>
<feature type="region of interest" description="Disordered" evidence="2">
    <location>
        <begin position="451"/>
        <end position="655"/>
    </location>
</feature>
<dbReference type="InterPro" id="IPR002110">
    <property type="entry name" value="Ankyrin_rpt"/>
</dbReference>
<accession>A0A0L0S0S1</accession>
<reference evidence="3 4" key="1">
    <citation type="submission" date="2009-11" db="EMBL/GenBank/DDBJ databases">
        <title>Annotation of Allomyces macrogynus ATCC 38327.</title>
        <authorList>
            <consortium name="The Broad Institute Genome Sequencing Platform"/>
            <person name="Russ C."/>
            <person name="Cuomo C."/>
            <person name="Burger G."/>
            <person name="Gray M.W."/>
            <person name="Holland P.W.H."/>
            <person name="King N."/>
            <person name="Lang F.B.F."/>
            <person name="Roger A.J."/>
            <person name="Ruiz-Trillo I."/>
            <person name="Young S.K."/>
            <person name="Zeng Q."/>
            <person name="Gargeya S."/>
            <person name="Fitzgerald M."/>
            <person name="Haas B."/>
            <person name="Abouelleil A."/>
            <person name="Alvarado L."/>
            <person name="Arachchi H.M."/>
            <person name="Berlin A."/>
            <person name="Chapman S.B."/>
            <person name="Gearin G."/>
            <person name="Goldberg J."/>
            <person name="Griggs A."/>
            <person name="Gujja S."/>
            <person name="Hansen M."/>
            <person name="Heiman D."/>
            <person name="Howarth C."/>
            <person name="Larimer J."/>
            <person name="Lui A."/>
            <person name="MacDonald P.J.P."/>
            <person name="McCowen C."/>
            <person name="Montmayeur A."/>
            <person name="Murphy C."/>
            <person name="Neiman D."/>
            <person name="Pearson M."/>
            <person name="Priest M."/>
            <person name="Roberts A."/>
            <person name="Saif S."/>
            <person name="Shea T."/>
            <person name="Sisk P."/>
            <person name="Stolte C."/>
            <person name="Sykes S."/>
            <person name="Wortman J."/>
            <person name="Nusbaum C."/>
            <person name="Birren B."/>
        </authorList>
    </citation>
    <scope>NUCLEOTIDE SEQUENCE [LARGE SCALE GENOMIC DNA]</scope>
    <source>
        <strain evidence="3 4">ATCC 38327</strain>
    </source>
</reference>
<feature type="repeat" description="ANK" evidence="1">
    <location>
        <begin position="341"/>
        <end position="373"/>
    </location>
</feature>
<evidence type="ECO:0000313" key="3">
    <source>
        <dbReference type="EMBL" id="KNE55980.1"/>
    </source>
</evidence>
<feature type="compositionally biased region" description="Low complexity" evidence="2">
    <location>
        <begin position="464"/>
        <end position="473"/>
    </location>
</feature>
<feature type="repeat" description="ANK" evidence="1">
    <location>
        <begin position="239"/>
        <end position="272"/>
    </location>
</feature>
<keyword evidence="1" id="KW-0040">ANK repeat</keyword>
<feature type="compositionally biased region" description="Pro residues" evidence="2">
    <location>
        <begin position="640"/>
        <end position="650"/>
    </location>
</feature>
<dbReference type="AlphaFoldDB" id="A0A0L0S0S1"/>
<dbReference type="InterPro" id="IPR036770">
    <property type="entry name" value="Ankyrin_rpt-contain_sf"/>
</dbReference>
<dbReference type="PANTHER" id="PTHR24135">
    <property type="entry name" value="SH3 AND MULTIPLE ANKYRIN REPEAT DOMAINS PROTEIN"/>
    <property type="match status" value="1"/>
</dbReference>
<dbReference type="SMART" id="SM00248">
    <property type="entry name" value="ANK"/>
    <property type="match status" value="6"/>
</dbReference>
<feature type="repeat" description="ANK" evidence="1">
    <location>
        <begin position="274"/>
        <end position="306"/>
    </location>
</feature>
<evidence type="ECO:0000256" key="2">
    <source>
        <dbReference type="SAM" id="MobiDB-lite"/>
    </source>
</evidence>
<gene>
    <name evidence="3" type="ORF">AMAG_01826</name>
</gene>
<dbReference type="GO" id="GO:0035255">
    <property type="term" value="F:ionotropic glutamate receptor binding"/>
    <property type="evidence" value="ECO:0007669"/>
    <property type="project" value="TreeGrafter"/>
</dbReference>
<dbReference type="PROSITE" id="PS50088">
    <property type="entry name" value="ANK_REPEAT"/>
    <property type="match status" value="4"/>
</dbReference>
<dbReference type="OMA" id="MIGPDIG"/>
<dbReference type="Pfam" id="PF13637">
    <property type="entry name" value="Ank_4"/>
    <property type="match status" value="1"/>
</dbReference>
<dbReference type="PRINTS" id="PR01415">
    <property type="entry name" value="ANKYRIN"/>
</dbReference>
<evidence type="ECO:0000256" key="1">
    <source>
        <dbReference type="PROSITE-ProRule" id="PRU00023"/>
    </source>
</evidence>
<dbReference type="PANTHER" id="PTHR24135:SF28">
    <property type="entry name" value="LD13733P"/>
    <property type="match status" value="1"/>
</dbReference>
<dbReference type="Pfam" id="PF12796">
    <property type="entry name" value="Ank_2"/>
    <property type="match status" value="2"/>
</dbReference>
<name>A0A0L0S0S1_ALLM3</name>
<evidence type="ECO:0000313" key="4">
    <source>
        <dbReference type="Proteomes" id="UP000054350"/>
    </source>
</evidence>
<feature type="compositionally biased region" description="Pro residues" evidence="2">
    <location>
        <begin position="541"/>
        <end position="564"/>
    </location>
</feature>
<feature type="compositionally biased region" description="Polar residues" evidence="2">
    <location>
        <begin position="618"/>
        <end position="630"/>
    </location>
</feature>
<feature type="compositionally biased region" description="Pro residues" evidence="2">
    <location>
        <begin position="474"/>
        <end position="497"/>
    </location>
</feature>
<dbReference type="eggNOG" id="KOG0504">
    <property type="taxonomic scope" value="Eukaryota"/>
</dbReference>